<evidence type="ECO:0000256" key="8">
    <source>
        <dbReference type="SAM" id="MobiDB-lite"/>
    </source>
</evidence>
<feature type="compositionally biased region" description="Low complexity" evidence="8">
    <location>
        <begin position="37"/>
        <end position="60"/>
    </location>
</feature>
<dbReference type="InterPro" id="IPR011701">
    <property type="entry name" value="MFS"/>
</dbReference>
<sequence>MPLSRIGRMKAARPSVADMRPASSPRRPEPTPPPAATAPSGTASRGKPADRAATARQATDGSPPAVPDAARTATAPPAGAHPDATVPATARPAAAPADGARPDTRLRTGTRAYRRANLALFAAGLATFALLYSTQALLPALSSGLHLSPAQASLTVSASTGALAVALLPVSALSEKYGRTTVMTASVFAASLLALAVPFAPDLAVLVALRAAQGVALAGLPATAMAYLAEEVHPSAVPSAIGLYVAGNSIGGMSSRVAGGALAQAYGWRTALLAVGLSALACAVAFRLLAPPARHFAPAPVHPAALRRTVTGHLGDPRLRRLYALGMLFMAVFGAVYTVLGYRLTAAPYGLSQAAIGAVFLVYLVGTGTSAASGALTARAGRRGAFAVALALCAAGLLLTLAGPLPAVLAGLVLVTGGFFIGHAVASGAVSRTAVSGRAQASALYLTSYYIGNSLGGTLGAAAYHRAGWTATAALSLAFLALAVPPALRRAS</sequence>
<dbReference type="Proteomes" id="UP000199341">
    <property type="component" value="Unassembled WGS sequence"/>
</dbReference>
<feature type="compositionally biased region" description="Low complexity" evidence="8">
    <location>
        <begin position="67"/>
        <end position="99"/>
    </location>
</feature>
<keyword evidence="4" id="KW-1003">Cell membrane</keyword>
<dbReference type="GO" id="GO:0005886">
    <property type="term" value="C:plasma membrane"/>
    <property type="evidence" value="ECO:0007669"/>
    <property type="project" value="UniProtKB-SubCell"/>
</dbReference>
<dbReference type="AlphaFoldDB" id="A0A1G9VIV4"/>
<keyword evidence="12" id="KW-1185">Reference proteome</keyword>
<keyword evidence="7 9" id="KW-0472">Membrane</keyword>
<feature type="region of interest" description="Disordered" evidence="8">
    <location>
        <begin position="1"/>
        <end position="107"/>
    </location>
</feature>
<feature type="transmembrane region" description="Helical" evidence="9">
    <location>
        <begin position="150"/>
        <end position="170"/>
    </location>
</feature>
<evidence type="ECO:0000259" key="10">
    <source>
        <dbReference type="PROSITE" id="PS50850"/>
    </source>
</evidence>
<feature type="domain" description="Major facilitator superfamily (MFS) profile" evidence="10">
    <location>
        <begin position="112"/>
        <end position="492"/>
    </location>
</feature>
<dbReference type="EMBL" id="FNIE01000001">
    <property type="protein sequence ID" value="SDM72124.1"/>
    <property type="molecule type" value="Genomic_DNA"/>
</dbReference>
<dbReference type="Pfam" id="PF07690">
    <property type="entry name" value="MFS_1"/>
    <property type="match status" value="1"/>
</dbReference>
<protein>
    <submittedName>
        <fullName evidence="11">MFS transporter, YNFM family, putative membrane transport protein</fullName>
    </submittedName>
</protein>
<evidence type="ECO:0000256" key="4">
    <source>
        <dbReference type="ARBA" id="ARBA00022475"/>
    </source>
</evidence>
<accession>A0A1G9VIV4</accession>
<feature type="transmembrane region" description="Helical" evidence="9">
    <location>
        <begin position="354"/>
        <end position="377"/>
    </location>
</feature>
<feature type="transmembrane region" description="Helical" evidence="9">
    <location>
        <begin position="322"/>
        <end position="342"/>
    </location>
</feature>
<organism evidence="11 12">
    <name type="scientific">Actinacidiphila guanduensis</name>
    <dbReference type="NCBI Taxonomy" id="310781"/>
    <lineage>
        <taxon>Bacteria</taxon>
        <taxon>Bacillati</taxon>
        <taxon>Actinomycetota</taxon>
        <taxon>Actinomycetes</taxon>
        <taxon>Kitasatosporales</taxon>
        <taxon>Streptomycetaceae</taxon>
        <taxon>Actinacidiphila</taxon>
    </lineage>
</organism>
<dbReference type="PROSITE" id="PS50850">
    <property type="entry name" value="MFS"/>
    <property type="match status" value="1"/>
</dbReference>
<feature type="transmembrane region" description="Helical" evidence="9">
    <location>
        <begin position="469"/>
        <end position="488"/>
    </location>
</feature>
<dbReference type="InterPro" id="IPR036259">
    <property type="entry name" value="MFS_trans_sf"/>
</dbReference>
<evidence type="ECO:0000256" key="3">
    <source>
        <dbReference type="ARBA" id="ARBA00022448"/>
    </source>
</evidence>
<evidence type="ECO:0000256" key="2">
    <source>
        <dbReference type="ARBA" id="ARBA00008335"/>
    </source>
</evidence>
<reference evidence="11 12" key="1">
    <citation type="submission" date="2016-10" db="EMBL/GenBank/DDBJ databases">
        <authorList>
            <person name="de Groot N.N."/>
        </authorList>
    </citation>
    <scope>NUCLEOTIDE SEQUENCE [LARGE SCALE GENOMIC DNA]</scope>
    <source>
        <strain evidence="11 12">CGMCC 4.2022</strain>
    </source>
</reference>
<dbReference type="CDD" id="cd17324">
    <property type="entry name" value="MFS_NepI_like"/>
    <property type="match status" value="1"/>
</dbReference>
<feature type="transmembrane region" description="Helical" evidence="9">
    <location>
        <begin position="271"/>
        <end position="290"/>
    </location>
</feature>
<dbReference type="InterPro" id="IPR020846">
    <property type="entry name" value="MFS_dom"/>
</dbReference>
<dbReference type="Gene3D" id="1.20.1250.20">
    <property type="entry name" value="MFS general substrate transporter like domains"/>
    <property type="match status" value="1"/>
</dbReference>
<keyword evidence="5 9" id="KW-0812">Transmembrane</keyword>
<feature type="transmembrane region" description="Helical" evidence="9">
    <location>
        <begin position="443"/>
        <end position="463"/>
    </location>
</feature>
<dbReference type="STRING" id="310781.SAMN05216259_101293"/>
<evidence type="ECO:0000256" key="6">
    <source>
        <dbReference type="ARBA" id="ARBA00022989"/>
    </source>
</evidence>
<evidence type="ECO:0000313" key="12">
    <source>
        <dbReference type="Proteomes" id="UP000199341"/>
    </source>
</evidence>
<gene>
    <name evidence="11" type="ORF">SAMN05216259_101293</name>
</gene>
<keyword evidence="6 9" id="KW-1133">Transmembrane helix</keyword>
<dbReference type="GO" id="GO:0022857">
    <property type="term" value="F:transmembrane transporter activity"/>
    <property type="evidence" value="ECO:0007669"/>
    <property type="project" value="InterPro"/>
</dbReference>
<dbReference type="PANTHER" id="PTHR43271:SF1">
    <property type="entry name" value="INNER MEMBRANE TRANSPORT PROTEIN YNFM"/>
    <property type="match status" value="1"/>
</dbReference>
<proteinExistence type="inferred from homology"/>
<keyword evidence="3" id="KW-0813">Transport</keyword>
<name>A0A1G9VIV4_9ACTN</name>
<feature type="transmembrane region" description="Helical" evidence="9">
    <location>
        <begin position="116"/>
        <end position="138"/>
    </location>
</feature>
<dbReference type="PANTHER" id="PTHR43271">
    <property type="entry name" value="BLL2771 PROTEIN"/>
    <property type="match status" value="1"/>
</dbReference>
<evidence type="ECO:0000256" key="9">
    <source>
        <dbReference type="SAM" id="Phobius"/>
    </source>
</evidence>
<dbReference type="SUPFAM" id="SSF103473">
    <property type="entry name" value="MFS general substrate transporter"/>
    <property type="match status" value="1"/>
</dbReference>
<evidence type="ECO:0000256" key="7">
    <source>
        <dbReference type="ARBA" id="ARBA00023136"/>
    </source>
</evidence>
<evidence type="ECO:0000256" key="5">
    <source>
        <dbReference type="ARBA" id="ARBA00022692"/>
    </source>
</evidence>
<feature type="transmembrane region" description="Helical" evidence="9">
    <location>
        <begin position="408"/>
        <end position="431"/>
    </location>
</feature>
<comment type="similarity">
    <text evidence="2">Belongs to the major facilitator superfamily.</text>
</comment>
<evidence type="ECO:0000256" key="1">
    <source>
        <dbReference type="ARBA" id="ARBA00004651"/>
    </source>
</evidence>
<comment type="subcellular location">
    <subcellularLocation>
        <location evidence="1">Cell membrane</location>
        <topology evidence="1">Multi-pass membrane protein</topology>
    </subcellularLocation>
</comment>
<feature type="transmembrane region" description="Helical" evidence="9">
    <location>
        <begin position="182"/>
        <end position="201"/>
    </location>
</feature>
<evidence type="ECO:0000313" key="11">
    <source>
        <dbReference type="EMBL" id="SDM72124.1"/>
    </source>
</evidence>
<feature type="transmembrane region" description="Helical" evidence="9">
    <location>
        <begin position="384"/>
        <end position="402"/>
    </location>
</feature>